<gene>
    <name evidence="3" type="ORF">ACFQ3U_08700</name>
</gene>
<dbReference type="Proteomes" id="UP001597181">
    <property type="component" value="Unassembled WGS sequence"/>
</dbReference>
<dbReference type="EMBL" id="JBHTLY010000003">
    <property type="protein sequence ID" value="MFD1201970.1"/>
    <property type="molecule type" value="Genomic_DNA"/>
</dbReference>
<feature type="signal peptide" evidence="2">
    <location>
        <begin position="1"/>
        <end position="28"/>
    </location>
</feature>
<feature type="chain" id="PRO_5046912133" evidence="2">
    <location>
        <begin position="29"/>
        <end position="353"/>
    </location>
</feature>
<comment type="caution">
    <text evidence="3">The sequence shown here is derived from an EMBL/GenBank/DDBJ whole genome shotgun (WGS) entry which is preliminary data.</text>
</comment>
<feature type="compositionally biased region" description="Acidic residues" evidence="1">
    <location>
        <begin position="79"/>
        <end position="88"/>
    </location>
</feature>
<evidence type="ECO:0000256" key="2">
    <source>
        <dbReference type="SAM" id="SignalP"/>
    </source>
</evidence>
<protein>
    <submittedName>
        <fullName evidence="3">Uncharacterized protein</fullName>
    </submittedName>
</protein>
<keyword evidence="2" id="KW-0732">Signal</keyword>
<name>A0ABW3TMP7_9MICO</name>
<keyword evidence="4" id="KW-1185">Reference proteome</keyword>
<dbReference type="RefSeq" id="WP_343961886.1">
    <property type="nucleotide sequence ID" value="NZ_BAAAKZ010000013.1"/>
</dbReference>
<reference evidence="4" key="1">
    <citation type="journal article" date="2019" name="Int. J. Syst. Evol. Microbiol.">
        <title>The Global Catalogue of Microorganisms (GCM) 10K type strain sequencing project: providing services to taxonomists for standard genome sequencing and annotation.</title>
        <authorList>
            <consortium name="The Broad Institute Genomics Platform"/>
            <consortium name="The Broad Institute Genome Sequencing Center for Infectious Disease"/>
            <person name="Wu L."/>
            <person name="Ma J."/>
        </authorList>
    </citation>
    <scope>NUCLEOTIDE SEQUENCE [LARGE SCALE GENOMIC DNA]</scope>
    <source>
        <strain evidence="4">CCUG 50213</strain>
    </source>
</reference>
<feature type="region of interest" description="Disordered" evidence="1">
    <location>
        <begin position="59"/>
        <end position="89"/>
    </location>
</feature>
<evidence type="ECO:0000313" key="4">
    <source>
        <dbReference type="Proteomes" id="UP001597181"/>
    </source>
</evidence>
<sequence>MKTKHQIALASAGAAVLALSMIAPSAQAGSLETGKFCVQAVNVKEPKFKSKGDLGNCDDFLKTVTPPTDPNPPVTTPPEQEENEDDVDESLKTMRETHSLLVYLEGEGMNSSTKTSVRVFDEAGKLLGEKNVVGDTVAARDFGINIATKDVQPRDYVKLDRRDWTVEIERNGLTKKVVLGPEHAGGRIGDAMLGKIKFISNEFRGVVFRQGEIVIGKAKQWHKYSEFGLKTPNSAVHDFYLAIDSQDQLIGDYTMKITNLKSGQAYDISGTKDFTSRGERVRIYDSSAKHDEQVPYRVEISMHGKTVFKEFASSSKSVYPRMLNGKLQWSYAGVAMDRYFKARWDTTDILPVV</sequence>
<accession>A0ABW3TMP7</accession>
<organism evidence="3 4">
    <name type="scientific">Leucobacter albus</name>
    <dbReference type="NCBI Taxonomy" id="272210"/>
    <lineage>
        <taxon>Bacteria</taxon>
        <taxon>Bacillati</taxon>
        <taxon>Actinomycetota</taxon>
        <taxon>Actinomycetes</taxon>
        <taxon>Micrococcales</taxon>
        <taxon>Microbacteriaceae</taxon>
        <taxon>Leucobacter</taxon>
    </lineage>
</organism>
<evidence type="ECO:0000256" key="1">
    <source>
        <dbReference type="SAM" id="MobiDB-lite"/>
    </source>
</evidence>
<proteinExistence type="predicted"/>
<evidence type="ECO:0000313" key="3">
    <source>
        <dbReference type="EMBL" id="MFD1201970.1"/>
    </source>
</evidence>
<feature type="compositionally biased region" description="Pro residues" evidence="1">
    <location>
        <begin position="67"/>
        <end position="76"/>
    </location>
</feature>